<accession>A0ABR7WTY0</accession>
<name>A0ABR7WTY0_9SPHI</name>
<dbReference type="RefSeq" id="WP_191190424.1">
    <property type="nucleotide sequence ID" value="NZ_JACWMY010000009.1"/>
</dbReference>
<gene>
    <name evidence="1" type="ORF">IDJ77_18275</name>
</gene>
<proteinExistence type="predicted"/>
<comment type="caution">
    <text evidence="1">The sequence shown here is derived from an EMBL/GenBank/DDBJ whole genome shotgun (WGS) entry which is preliminary data.</text>
</comment>
<keyword evidence="2" id="KW-1185">Reference proteome</keyword>
<dbReference type="Proteomes" id="UP000606600">
    <property type="component" value="Unassembled WGS sequence"/>
</dbReference>
<evidence type="ECO:0000313" key="2">
    <source>
        <dbReference type="Proteomes" id="UP000606600"/>
    </source>
</evidence>
<protein>
    <recommendedName>
        <fullName evidence="3">Lipocalin-like protein</fullName>
    </recommendedName>
</protein>
<organism evidence="1 2">
    <name type="scientific">Mucilaginibacter pankratovii</name>
    <dbReference type="NCBI Taxonomy" id="2772110"/>
    <lineage>
        <taxon>Bacteria</taxon>
        <taxon>Pseudomonadati</taxon>
        <taxon>Bacteroidota</taxon>
        <taxon>Sphingobacteriia</taxon>
        <taxon>Sphingobacteriales</taxon>
        <taxon>Sphingobacteriaceae</taxon>
        <taxon>Mucilaginibacter</taxon>
    </lineage>
</organism>
<sequence>MRKIFTFYTIIIAAITALSSCVKDQVAIDDLKKSCLYDDKIDYFKRWANTFTEIDTYNAAGAIESKTFIHPIGYFQLNSNSTYNVLSDNVPLSGAWDITDSCQLVLDPKAALERKFDVLKLTNDSLTLRRKAGNKLYTQHYVAYKCPTLAQLQNRWDNTSIYVESYDANGVTGYYTIFPIGFFQLNANASYNRVSDGVPLDGTWSLTDGCQLMLDKGTPLERSFEIQRVTTDSLTIWRKDQATQTNYLQKYVKH</sequence>
<reference evidence="1 2" key="1">
    <citation type="submission" date="2020-09" db="EMBL/GenBank/DDBJ databases">
        <title>Novel species of Mucilaginibacter isolated from a glacier on the Tibetan Plateau.</title>
        <authorList>
            <person name="Liu Q."/>
            <person name="Xin Y.-H."/>
        </authorList>
    </citation>
    <scope>NUCLEOTIDE SEQUENCE [LARGE SCALE GENOMIC DNA]</scope>
    <source>
        <strain evidence="1 2">ZT4R22</strain>
    </source>
</reference>
<evidence type="ECO:0000313" key="1">
    <source>
        <dbReference type="EMBL" id="MBD1365769.1"/>
    </source>
</evidence>
<dbReference type="PROSITE" id="PS51257">
    <property type="entry name" value="PROKAR_LIPOPROTEIN"/>
    <property type="match status" value="1"/>
</dbReference>
<dbReference type="EMBL" id="JACWMY010000009">
    <property type="protein sequence ID" value="MBD1365769.1"/>
    <property type="molecule type" value="Genomic_DNA"/>
</dbReference>
<evidence type="ECO:0008006" key="3">
    <source>
        <dbReference type="Google" id="ProtNLM"/>
    </source>
</evidence>